<evidence type="ECO:0000259" key="7">
    <source>
        <dbReference type="Pfam" id="PF13861"/>
    </source>
</evidence>
<feature type="domain" description="FlgD/Vpr Ig-like" evidence="6">
    <location>
        <begin position="107"/>
        <end position="173"/>
    </location>
</feature>
<evidence type="ECO:0000256" key="1">
    <source>
        <dbReference type="ARBA" id="ARBA00010577"/>
    </source>
</evidence>
<proteinExistence type="inferred from homology"/>
<dbReference type="Proteomes" id="UP001205890">
    <property type="component" value="Unassembled WGS sequence"/>
</dbReference>
<keyword evidence="8" id="KW-0966">Cell projection</keyword>
<organism evidence="8 9">
    <name type="scientific">Alsobacter ponti</name>
    <dbReference type="NCBI Taxonomy" id="2962936"/>
    <lineage>
        <taxon>Bacteria</taxon>
        <taxon>Pseudomonadati</taxon>
        <taxon>Pseudomonadota</taxon>
        <taxon>Alphaproteobacteria</taxon>
        <taxon>Hyphomicrobiales</taxon>
        <taxon>Alsobacteraceae</taxon>
        <taxon>Alsobacter</taxon>
    </lineage>
</organism>
<comment type="similarity">
    <text evidence="1 5">Belongs to the FlgD family.</text>
</comment>
<dbReference type="Gene3D" id="2.60.40.4070">
    <property type="match status" value="1"/>
</dbReference>
<dbReference type="Gene3D" id="2.30.30.910">
    <property type="match status" value="1"/>
</dbReference>
<dbReference type="InterPro" id="IPR025963">
    <property type="entry name" value="FLgD_Tudor"/>
</dbReference>
<evidence type="ECO:0000256" key="3">
    <source>
        <dbReference type="ARBA" id="ARBA00022795"/>
    </source>
</evidence>
<reference evidence="8 9" key="1">
    <citation type="submission" date="2022-07" db="EMBL/GenBank/DDBJ databases">
        <authorList>
            <person name="Li W.-J."/>
            <person name="Deng Q.-Q."/>
        </authorList>
    </citation>
    <scope>NUCLEOTIDE SEQUENCE [LARGE SCALE GENOMIC DNA]</scope>
    <source>
        <strain evidence="8 9">SYSU M60028</strain>
    </source>
</reference>
<dbReference type="Pfam" id="PF13861">
    <property type="entry name" value="FLgD_tudor"/>
    <property type="match status" value="1"/>
</dbReference>
<keyword evidence="8" id="KW-0969">Cilium</keyword>
<accession>A0ABT1LII8</accession>
<dbReference type="InterPro" id="IPR005648">
    <property type="entry name" value="FlgD"/>
</dbReference>
<gene>
    <name evidence="8" type="ORF">NK718_20665</name>
</gene>
<evidence type="ECO:0000256" key="2">
    <source>
        <dbReference type="ARBA" id="ARBA00016013"/>
    </source>
</evidence>
<evidence type="ECO:0000313" key="8">
    <source>
        <dbReference type="EMBL" id="MCP8940946.1"/>
    </source>
</evidence>
<comment type="function">
    <text evidence="4 5">Required for flagellar hook formation. May act as a scaffolding protein.</text>
</comment>
<dbReference type="InterPro" id="IPR025965">
    <property type="entry name" value="FlgD/Vpr_Ig-like"/>
</dbReference>
<evidence type="ECO:0000256" key="5">
    <source>
        <dbReference type="RuleBase" id="RU362076"/>
    </source>
</evidence>
<keyword evidence="8" id="KW-0282">Flagellum</keyword>
<sequence>MAVTAAASSPSSAASSAGTDRKMLANNFDEFLLLLTTQLKNQNPLEPLNTNEFTQQLVQFASVEQQIKSNDTLGSLLTATKASTATNALGFVGAEIRADGATTRLSGGRAEWNLSAPKAASRATLAVRDASGATVYSETRSLAAGSQSFVWDGRTSSGATAPVGDYTLSVTASDLAGAAVNVSTEIVGTVDAVDLTGSSPLLAIGSVRVPVENVKSMRKPSI</sequence>
<feature type="domain" description="FlgD Tudor-like" evidence="7">
    <location>
        <begin position="83"/>
        <end position="215"/>
    </location>
</feature>
<evidence type="ECO:0000313" key="9">
    <source>
        <dbReference type="Proteomes" id="UP001205890"/>
    </source>
</evidence>
<name>A0ABT1LII8_9HYPH</name>
<evidence type="ECO:0000256" key="4">
    <source>
        <dbReference type="ARBA" id="ARBA00024746"/>
    </source>
</evidence>
<keyword evidence="3 5" id="KW-1005">Bacterial flagellum biogenesis</keyword>
<comment type="caution">
    <text evidence="8">The sequence shown here is derived from an EMBL/GenBank/DDBJ whole genome shotgun (WGS) entry which is preliminary data.</text>
</comment>
<evidence type="ECO:0000259" key="6">
    <source>
        <dbReference type="Pfam" id="PF13860"/>
    </source>
</evidence>
<dbReference type="Pfam" id="PF13860">
    <property type="entry name" value="FlgD_ig"/>
    <property type="match status" value="1"/>
</dbReference>
<dbReference type="RefSeq" id="WP_254746264.1">
    <property type="nucleotide sequence ID" value="NZ_JANCLU010000030.1"/>
</dbReference>
<keyword evidence="9" id="KW-1185">Reference proteome</keyword>
<dbReference type="EMBL" id="JANCLU010000030">
    <property type="protein sequence ID" value="MCP8940946.1"/>
    <property type="molecule type" value="Genomic_DNA"/>
</dbReference>
<protein>
    <recommendedName>
        <fullName evidence="2 5">Basal-body rod modification protein FlgD</fullName>
    </recommendedName>
</protein>
<dbReference type="Pfam" id="PF03963">
    <property type="entry name" value="FlgD"/>
    <property type="match status" value="1"/>
</dbReference>